<proteinExistence type="predicted"/>
<feature type="domain" description="Nitroreductase" evidence="1">
    <location>
        <begin position="121"/>
        <end position="308"/>
    </location>
</feature>
<dbReference type="Gene3D" id="3.40.109.10">
    <property type="entry name" value="NADH Oxidase"/>
    <property type="match status" value="1"/>
</dbReference>
<dbReference type="Proteomes" id="UP001596175">
    <property type="component" value="Unassembled WGS sequence"/>
</dbReference>
<comment type="caution">
    <text evidence="2">The sequence shown here is derived from an EMBL/GenBank/DDBJ whole genome shotgun (WGS) entry which is preliminary data.</text>
</comment>
<keyword evidence="3" id="KW-1185">Reference proteome</keyword>
<evidence type="ECO:0000313" key="2">
    <source>
        <dbReference type="EMBL" id="MFC5139871.1"/>
    </source>
</evidence>
<protein>
    <submittedName>
        <fullName evidence="2">Acg family FMN-binding oxidoreductase</fullName>
    </submittedName>
</protein>
<gene>
    <name evidence="2" type="ORF">ACFPK1_16645</name>
</gene>
<dbReference type="NCBIfam" id="NF047509">
    <property type="entry name" value="Rv3131_FMN_oxido"/>
    <property type="match status" value="1"/>
</dbReference>
<dbReference type="RefSeq" id="WP_378022052.1">
    <property type="nucleotide sequence ID" value="NZ_JBHSKG010000008.1"/>
</dbReference>
<name>A0ABV9ZE61_9PSEU</name>
<evidence type="ECO:0000313" key="3">
    <source>
        <dbReference type="Proteomes" id="UP001596175"/>
    </source>
</evidence>
<accession>A0ABV9ZE61</accession>
<sequence>MSAPTTGDVRAALRDAVSPALRAPSEHNAQPWHWVLADDHLDLEVDPTRRLPFTDERGHGVLLGCGCALHHLRIALADHGWHAEVRHEPDGPAARPLARVRIGPAAGAPDPRTRRLAAAMERRRTDRRRFSAQPVPIEMLQALGDAARPYGGVLHLTVGGQRAVVAEAMREAAEQQREHPGYPAELERWTHRYAGAHDGVPAGARLEEPPPSYRDLVLRWFPRGTLRQPHAGADHQDASALTILTAVDESPVSVLRAGEALSAVLLEATSSGLATTPITQVLEVAETRDRLRYLVGHHPPVVALRIGWPEPFAEPLRPTPRRPLDQVLTEID</sequence>
<dbReference type="Pfam" id="PF00881">
    <property type="entry name" value="Nitroreductase"/>
    <property type="match status" value="1"/>
</dbReference>
<dbReference type="InterPro" id="IPR000415">
    <property type="entry name" value="Nitroreductase-like"/>
</dbReference>
<dbReference type="PANTHER" id="PTHR23026">
    <property type="entry name" value="NADPH NITROREDUCTASE"/>
    <property type="match status" value="1"/>
</dbReference>
<reference evidence="3" key="1">
    <citation type="journal article" date="2019" name="Int. J. Syst. Evol. Microbiol.">
        <title>The Global Catalogue of Microorganisms (GCM) 10K type strain sequencing project: providing services to taxonomists for standard genome sequencing and annotation.</title>
        <authorList>
            <consortium name="The Broad Institute Genomics Platform"/>
            <consortium name="The Broad Institute Genome Sequencing Center for Infectious Disease"/>
            <person name="Wu L."/>
            <person name="Ma J."/>
        </authorList>
    </citation>
    <scope>NUCLEOTIDE SEQUENCE [LARGE SCALE GENOMIC DNA]</scope>
    <source>
        <strain evidence="3">XZYJ18</strain>
    </source>
</reference>
<dbReference type="PANTHER" id="PTHR23026:SF123">
    <property type="entry name" value="NAD(P)H NITROREDUCTASE RV3131-RELATED"/>
    <property type="match status" value="1"/>
</dbReference>
<organism evidence="2 3">
    <name type="scientific">Actinomycetospora rhizophila</name>
    <dbReference type="NCBI Taxonomy" id="1416876"/>
    <lineage>
        <taxon>Bacteria</taxon>
        <taxon>Bacillati</taxon>
        <taxon>Actinomycetota</taxon>
        <taxon>Actinomycetes</taxon>
        <taxon>Pseudonocardiales</taxon>
        <taxon>Pseudonocardiaceae</taxon>
        <taxon>Actinomycetospora</taxon>
    </lineage>
</organism>
<evidence type="ECO:0000259" key="1">
    <source>
        <dbReference type="Pfam" id="PF00881"/>
    </source>
</evidence>
<dbReference type="InterPro" id="IPR029479">
    <property type="entry name" value="Nitroreductase"/>
</dbReference>
<dbReference type="InterPro" id="IPR050627">
    <property type="entry name" value="Nitroreductase/BluB"/>
</dbReference>
<dbReference type="EMBL" id="JBHSKG010000008">
    <property type="protein sequence ID" value="MFC5139871.1"/>
    <property type="molecule type" value="Genomic_DNA"/>
</dbReference>
<dbReference type="SUPFAM" id="SSF55469">
    <property type="entry name" value="FMN-dependent nitroreductase-like"/>
    <property type="match status" value="2"/>
</dbReference>